<dbReference type="Proteomes" id="UP001165679">
    <property type="component" value="Unassembled WGS sequence"/>
</dbReference>
<dbReference type="EMBL" id="JAPDNT010000020">
    <property type="protein sequence ID" value="MCW3476548.1"/>
    <property type="molecule type" value="Genomic_DNA"/>
</dbReference>
<gene>
    <name evidence="1" type="ORF">OL599_18450</name>
</gene>
<evidence type="ECO:0000313" key="1">
    <source>
        <dbReference type="EMBL" id="MCW3476548.1"/>
    </source>
</evidence>
<protein>
    <submittedName>
        <fullName evidence="1">Uncharacterized protein</fullName>
    </submittedName>
</protein>
<keyword evidence="2" id="KW-1185">Reference proteome</keyword>
<proteinExistence type="predicted"/>
<dbReference type="RefSeq" id="WP_264715352.1">
    <property type="nucleotide sequence ID" value="NZ_JAPDNT010000020.1"/>
</dbReference>
<sequence>MAIAQARIEKVLAKRVSHAMTEQTIAGVYLKLHAPGGVVAKQRPSRDQRAVTTIQVACETHRGNAQAIAWDDDRPAPAACRITSPPMPRYVPFAARPDAPSPSALEPM</sequence>
<reference evidence="1" key="1">
    <citation type="submission" date="2022-09" db="EMBL/GenBank/DDBJ databases">
        <title>Rhodovastum sp. nov. RN2-1 isolated from soil in Seongnam, South Korea.</title>
        <authorList>
            <person name="Le N.T."/>
        </authorList>
    </citation>
    <scope>NUCLEOTIDE SEQUENCE</scope>
    <source>
        <strain evidence="1">RN2-1</strain>
    </source>
</reference>
<name>A0AA41YQQ7_9PROT</name>
<reference evidence="1" key="2">
    <citation type="submission" date="2022-10" db="EMBL/GenBank/DDBJ databases">
        <authorList>
            <person name="Trinh H.N."/>
        </authorList>
    </citation>
    <scope>NUCLEOTIDE SEQUENCE</scope>
    <source>
        <strain evidence="1">RN2-1</strain>
    </source>
</reference>
<organism evidence="1 2">
    <name type="scientific">Limobrevibacterium gyesilva</name>
    <dbReference type="NCBI Taxonomy" id="2991712"/>
    <lineage>
        <taxon>Bacteria</taxon>
        <taxon>Pseudomonadati</taxon>
        <taxon>Pseudomonadota</taxon>
        <taxon>Alphaproteobacteria</taxon>
        <taxon>Acetobacterales</taxon>
        <taxon>Acetobacteraceae</taxon>
        <taxon>Limobrevibacterium</taxon>
    </lineage>
</organism>
<evidence type="ECO:0000313" key="2">
    <source>
        <dbReference type="Proteomes" id="UP001165679"/>
    </source>
</evidence>
<dbReference type="AlphaFoldDB" id="A0AA41YQQ7"/>
<comment type="caution">
    <text evidence="1">The sequence shown here is derived from an EMBL/GenBank/DDBJ whole genome shotgun (WGS) entry which is preliminary data.</text>
</comment>
<accession>A0AA41YQQ7</accession>